<feature type="signal peptide" evidence="3">
    <location>
        <begin position="1"/>
        <end position="24"/>
    </location>
</feature>
<feature type="domain" description="HMA" evidence="4">
    <location>
        <begin position="45"/>
        <end position="111"/>
    </location>
</feature>
<organism evidence="5 6">
    <name type="scientific">Lacipirellula parvula</name>
    <dbReference type="NCBI Taxonomy" id="2650471"/>
    <lineage>
        <taxon>Bacteria</taxon>
        <taxon>Pseudomonadati</taxon>
        <taxon>Planctomycetota</taxon>
        <taxon>Planctomycetia</taxon>
        <taxon>Pirellulales</taxon>
        <taxon>Lacipirellulaceae</taxon>
        <taxon>Lacipirellula</taxon>
    </lineage>
</organism>
<keyword evidence="6" id="KW-1185">Reference proteome</keyword>
<evidence type="ECO:0000256" key="1">
    <source>
        <dbReference type="ARBA" id="ARBA00022723"/>
    </source>
</evidence>
<dbReference type="KEGG" id="lpav:PLANPX_3738"/>
<reference evidence="6" key="1">
    <citation type="submission" date="2019-10" db="EMBL/GenBank/DDBJ databases">
        <title>Lacipirellula parvula gen. nov., sp. nov., representing a lineage of planctomycetes widespread in freshwater anoxic habitats, and description of the family Lacipirellulaceae.</title>
        <authorList>
            <person name="Dedysh S.N."/>
            <person name="Kulichevskaya I.S."/>
            <person name="Beletsky A.V."/>
            <person name="Rakitin A.L."/>
            <person name="Mardanov A.V."/>
            <person name="Ivanova A.A."/>
            <person name="Saltykova V.X."/>
            <person name="Rijpstra W.I.C."/>
            <person name="Sinninghe Damste J.S."/>
            <person name="Ravin N.V."/>
        </authorList>
    </citation>
    <scope>NUCLEOTIDE SEQUENCE [LARGE SCALE GENOMIC DNA]</scope>
    <source>
        <strain evidence="6">PX69</strain>
    </source>
</reference>
<evidence type="ECO:0000256" key="3">
    <source>
        <dbReference type="SAM" id="SignalP"/>
    </source>
</evidence>
<evidence type="ECO:0000259" key="4">
    <source>
        <dbReference type="PROSITE" id="PS50846"/>
    </source>
</evidence>
<dbReference type="InterPro" id="IPR006121">
    <property type="entry name" value="HMA_dom"/>
</dbReference>
<dbReference type="PROSITE" id="PS51257">
    <property type="entry name" value="PROKAR_LIPOPROTEIN"/>
    <property type="match status" value="1"/>
</dbReference>
<evidence type="ECO:0000256" key="2">
    <source>
        <dbReference type="SAM" id="MobiDB-lite"/>
    </source>
</evidence>
<dbReference type="InterPro" id="IPR036163">
    <property type="entry name" value="HMA_dom_sf"/>
</dbReference>
<sequence>MKRLAWLGAALLAVGCGTSSVDVAKTGDESATVVTVAKFNEAGAPTVDFSVPGMHCESCVAHVEGILAAQPGVKDVEVDLDSLTAKVAVDDKAFDGDKAVAALVDMQFDDAKVITADAAAAAKAKAKEQATAPAEEAPATPAEEAAKS</sequence>
<keyword evidence="3" id="KW-0732">Signal</keyword>
<dbReference type="SUPFAM" id="SSF55008">
    <property type="entry name" value="HMA, heavy metal-associated domain"/>
    <property type="match status" value="1"/>
</dbReference>
<dbReference type="InterPro" id="IPR017969">
    <property type="entry name" value="Heavy-metal-associated_CS"/>
</dbReference>
<keyword evidence="1" id="KW-0479">Metal-binding</keyword>
<dbReference type="Proteomes" id="UP000326837">
    <property type="component" value="Chromosome"/>
</dbReference>
<dbReference type="Pfam" id="PF00403">
    <property type="entry name" value="HMA"/>
    <property type="match status" value="1"/>
</dbReference>
<evidence type="ECO:0000313" key="6">
    <source>
        <dbReference type="Proteomes" id="UP000326837"/>
    </source>
</evidence>
<protein>
    <recommendedName>
        <fullName evidence="4">HMA domain-containing protein</fullName>
    </recommendedName>
</protein>
<gene>
    <name evidence="5" type="ORF">PLANPX_3738</name>
</gene>
<dbReference type="CDD" id="cd00371">
    <property type="entry name" value="HMA"/>
    <property type="match status" value="1"/>
</dbReference>
<accession>A0A5K7XII0</accession>
<name>A0A5K7XII0_9BACT</name>
<feature type="region of interest" description="Disordered" evidence="2">
    <location>
        <begin position="124"/>
        <end position="148"/>
    </location>
</feature>
<dbReference type="PROSITE" id="PS01047">
    <property type="entry name" value="HMA_1"/>
    <property type="match status" value="1"/>
</dbReference>
<evidence type="ECO:0000313" key="5">
    <source>
        <dbReference type="EMBL" id="BBO34126.1"/>
    </source>
</evidence>
<feature type="chain" id="PRO_5024947376" description="HMA domain-containing protein" evidence="3">
    <location>
        <begin position="25"/>
        <end position="148"/>
    </location>
</feature>
<dbReference type="AlphaFoldDB" id="A0A5K7XII0"/>
<proteinExistence type="predicted"/>
<dbReference type="PROSITE" id="PS50846">
    <property type="entry name" value="HMA_2"/>
    <property type="match status" value="1"/>
</dbReference>
<dbReference type="RefSeq" id="WP_172992112.1">
    <property type="nucleotide sequence ID" value="NZ_AP021861.1"/>
</dbReference>
<dbReference type="EMBL" id="AP021861">
    <property type="protein sequence ID" value="BBO34126.1"/>
    <property type="molecule type" value="Genomic_DNA"/>
</dbReference>
<dbReference type="Gene3D" id="3.30.70.100">
    <property type="match status" value="1"/>
</dbReference>
<dbReference type="GO" id="GO:0046872">
    <property type="term" value="F:metal ion binding"/>
    <property type="evidence" value="ECO:0007669"/>
    <property type="project" value="UniProtKB-KW"/>
</dbReference>